<evidence type="ECO:0000313" key="4">
    <source>
        <dbReference type="Proteomes" id="UP000010798"/>
    </source>
</evidence>
<dbReference type="EMBL" id="CP003364">
    <property type="protein sequence ID" value="AGA30470.1"/>
    <property type="molecule type" value="Genomic_DNA"/>
</dbReference>
<feature type="compositionally biased region" description="Low complexity" evidence="1">
    <location>
        <begin position="544"/>
        <end position="560"/>
    </location>
</feature>
<dbReference type="OrthoDB" id="257265at2"/>
<feature type="compositionally biased region" description="Gly residues" evidence="1">
    <location>
        <begin position="288"/>
        <end position="300"/>
    </location>
</feature>
<reference evidence="3 4" key="1">
    <citation type="submission" date="2012-02" db="EMBL/GenBank/DDBJ databases">
        <title>Complete sequence of chromosome of Singulisphaera acidiphila DSM 18658.</title>
        <authorList>
            <consortium name="US DOE Joint Genome Institute (JGI-PGF)"/>
            <person name="Lucas S."/>
            <person name="Copeland A."/>
            <person name="Lapidus A."/>
            <person name="Glavina del Rio T."/>
            <person name="Dalin E."/>
            <person name="Tice H."/>
            <person name="Bruce D."/>
            <person name="Goodwin L."/>
            <person name="Pitluck S."/>
            <person name="Peters L."/>
            <person name="Ovchinnikova G."/>
            <person name="Chertkov O."/>
            <person name="Kyrpides N."/>
            <person name="Mavromatis K."/>
            <person name="Ivanova N."/>
            <person name="Brettin T."/>
            <person name="Detter J.C."/>
            <person name="Han C."/>
            <person name="Larimer F."/>
            <person name="Land M."/>
            <person name="Hauser L."/>
            <person name="Markowitz V."/>
            <person name="Cheng J.-F."/>
            <person name="Hugenholtz P."/>
            <person name="Woyke T."/>
            <person name="Wu D."/>
            <person name="Tindall B."/>
            <person name="Pomrenke H."/>
            <person name="Brambilla E."/>
            <person name="Klenk H.-P."/>
            <person name="Eisen J.A."/>
        </authorList>
    </citation>
    <scope>NUCLEOTIDE SEQUENCE [LARGE SCALE GENOMIC DNA]</scope>
    <source>
        <strain evidence="4">ATCC BAA-1392 / DSM 18658 / VKM B-2454 / MOB10</strain>
    </source>
</reference>
<dbReference type="RefSeq" id="WP_015249553.1">
    <property type="nucleotide sequence ID" value="NC_019892.1"/>
</dbReference>
<sequence length="560" mass="59286">MQPSRVRVPLAIAGLVLTFALDFGTHPAAAAQAPPSSKGPTVLYQTSRSFRVPFQIDPAERARRRELQLWSSDDQGRHWKQQGATTPDRPAFNFNVAQDGEYWLAVRSVDAQGRLFPADDARIEPSMKIIVDTTPPSIVLEPLVRSASLASVRWEVRDDHPDLHPPVLEYQVEGQKAWHSVPSESDGEPGVATWDSGFAQPLKIRLTALDLAGNKSEKIITLGSSQPGQSAVAASTPAPAPAPKPDSPQGLVSTVADSTSEGGLPPRQSFAQAQVERREDLGRPAVPGGTGIRDGQGGLQETGAAIYPSAQDVAHQPSAISHIPDPVPIESHASGASSMIAKVDGVPFATQIASAPFQFQPARAPSGDGDGKAHDALSSKLERDAGPGYEVARGEGSEKALSPLQPSRSPLPSDPGVGMAALTKTADAIRPTATSASSEITKIKVPGPRFLLDYAVDRAGPDGRPAVVEVWVTGDGGKTWTRQGKDPDRVSPVLVDLNAEGTFGLSLIARDADGLGDKPPAPGDLPKMWIEVEAQSRPQPPPQTQQTSRSPSLLQRALRR</sequence>
<keyword evidence="2" id="KW-0732">Signal</keyword>
<feature type="region of interest" description="Disordered" evidence="1">
    <location>
        <begin position="381"/>
        <end position="419"/>
    </location>
</feature>
<gene>
    <name evidence="3" type="ordered locus">Sinac_6390</name>
</gene>
<feature type="compositionally biased region" description="Low complexity" evidence="1">
    <location>
        <begin position="401"/>
        <end position="411"/>
    </location>
</feature>
<feature type="signal peptide" evidence="2">
    <location>
        <begin position="1"/>
        <end position="30"/>
    </location>
</feature>
<feature type="region of interest" description="Disordered" evidence="1">
    <location>
        <begin position="224"/>
        <end position="300"/>
    </location>
</feature>
<dbReference type="KEGG" id="saci:Sinac_6390"/>
<dbReference type="HOGENOM" id="CLU_486515_0_0_0"/>
<evidence type="ECO:0000313" key="3">
    <source>
        <dbReference type="EMBL" id="AGA30470.1"/>
    </source>
</evidence>
<dbReference type="SUPFAM" id="SSF50939">
    <property type="entry name" value="Sialidases"/>
    <property type="match status" value="1"/>
</dbReference>
<dbReference type="Proteomes" id="UP000010798">
    <property type="component" value="Chromosome"/>
</dbReference>
<organism evidence="3 4">
    <name type="scientific">Singulisphaera acidiphila (strain ATCC BAA-1392 / DSM 18658 / VKM B-2454 / MOB10)</name>
    <dbReference type="NCBI Taxonomy" id="886293"/>
    <lineage>
        <taxon>Bacteria</taxon>
        <taxon>Pseudomonadati</taxon>
        <taxon>Planctomycetota</taxon>
        <taxon>Planctomycetia</taxon>
        <taxon>Isosphaerales</taxon>
        <taxon>Isosphaeraceae</taxon>
        <taxon>Singulisphaera</taxon>
    </lineage>
</organism>
<feature type="chain" id="PRO_5003940976" description="Ser-Thr-rich glycosyl-phosphatidyl-inositol-anchored membrane family protein" evidence="2">
    <location>
        <begin position="31"/>
        <end position="560"/>
    </location>
</feature>
<keyword evidence="4" id="KW-1185">Reference proteome</keyword>
<name>L0DNS7_SINAD</name>
<accession>L0DNS7</accession>
<dbReference type="eggNOG" id="COG3170">
    <property type="taxonomic scope" value="Bacteria"/>
</dbReference>
<dbReference type="InterPro" id="IPR036278">
    <property type="entry name" value="Sialidase_sf"/>
</dbReference>
<feature type="compositionally biased region" description="Polar residues" evidence="1">
    <location>
        <begin position="250"/>
        <end position="261"/>
    </location>
</feature>
<protein>
    <recommendedName>
        <fullName evidence="5">Ser-Thr-rich glycosyl-phosphatidyl-inositol-anchored membrane family protein</fullName>
    </recommendedName>
</protein>
<feature type="region of interest" description="Disordered" evidence="1">
    <location>
        <begin position="511"/>
        <end position="560"/>
    </location>
</feature>
<evidence type="ECO:0000256" key="2">
    <source>
        <dbReference type="SAM" id="SignalP"/>
    </source>
</evidence>
<evidence type="ECO:0000256" key="1">
    <source>
        <dbReference type="SAM" id="MobiDB-lite"/>
    </source>
</evidence>
<evidence type="ECO:0008006" key="5">
    <source>
        <dbReference type="Google" id="ProtNLM"/>
    </source>
</evidence>
<dbReference type="AlphaFoldDB" id="L0DNS7"/>
<proteinExistence type="predicted"/>